<proteinExistence type="predicted"/>
<gene>
    <name evidence="2" type="ORF">VKT23_018189</name>
</gene>
<reference evidence="2 3" key="1">
    <citation type="submission" date="2024-01" db="EMBL/GenBank/DDBJ databases">
        <title>A draft genome for the cacao thread blight pathogen Marasmiellus scandens.</title>
        <authorList>
            <person name="Baruah I.K."/>
            <person name="Leung J."/>
            <person name="Bukari Y."/>
            <person name="Amoako-Attah I."/>
            <person name="Meinhardt L.W."/>
            <person name="Bailey B.A."/>
            <person name="Cohen S.P."/>
        </authorList>
    </citation>
    <scope>NUCLEOTIDE SEQUENCE [LARGE SCALE GENOMIC DNA]</scope>
    <source>
        <strain evidence="2 3">GH-19</strain>
    </source>
</reference>
<evidence type="ECO:0000313" key="3">
    <source>
        <dbReference type="Proteomes" id="UP001498398"/>
    </source>
</evidence>
<comment type="caution">
    <text evidence="2">The sequence shown here is derived from an EMBL/GenBank/DDBJ whole genome shotgun (WGS) entry which is preliminary data.</text>
</comment>
<protein>
    <recommendedName>
        <fullName evidence="4">HNH nuclease domain-containing protein</fullName>
    </recommendedName>
</protein>
<evidence type="ECO:0008006" key="4">
    <source>
        <dbReference type="Google" id="ProtNLM"/>
    </source>
</evidence>
<evidence type="ECO:0000256" key="1">
    <source>
        <dbReference type="SAM" id="MobiDB-lite"/>
    </source>
</evidence>
<dbReference type="EMBL" id="JBANRG010000081">
    <property type="protein sequence ID" value="KAK7438021.1"/>
    <property type="molecule type" value="Genomic_DNA"/>
</dbReference>
<feature type="compositionally biased region" description="Polar residues" evidence="1">
    <location>
        <begin position="1"/>
        <end position="20"/>
    </location>
</feature>
<feature type="region of interest" description="Disordered" evidence="1">
    <location>
        <begin position="1"/>
        <end position="22"/>
    </location>
</feature>
<accession>A0ABR1IPK6</accession>
<dbReference type="Proteomes" id="UP001498398">
    <property type="component" value="Unassembled WGS sequence"/>
</dbReference>
<sequence length="244" mass="28681">MNTNLILQTHRSDSSDQPSPRNRERFVDALQTRDHGCVFTGCTMCIARHLIPFRQWTKMSPDLTRVGFDDMRNGITLRKELNQLTRQGNAAILCTNDILTDDDIPQPRIAHYFRETARERNLIIPRNPPSSNEKQYVLQYFILEPDKKAEIEYFAQALQNTRADFANSDRKLYPLPDPRICEYLYGRAVLARFWNEHQSTRWNDLVRWARSQSPSSCRHLSDSPSKLRNFFDDADAYLTHLRQY</sequence>
<evidence type="ECO:0000313" key="2">
    <source>
        <dbReference type="EMBL" id="KAK7438021.1"/>
    </source>
</evidence>
<keyword evidence="3" id="KW-1185">Reference proteome</keyword>
<name>A0ABR1IPK6_9AGAR</name>
<organism evidence="2 3">
    <name type="scientific">Marasmiellus scandens</name>
    <dbReference type="NCBI Taxonomy" id="2682957"/>
    <lineage>
        <taxon>Eukaryota</taxon>
        <taxon>Fungi</taxon>
        <taxon>Dikarya</taxon>
        <taxon>Basidiomycota</taxon>
        <taxon>Agaricomycotina</taxon>
        <taxon>Agaricomycetes</taxon>
        <taxon>Agaricomycetidae</taxon>
        <taxon>Agaricales</taxon>
        <taxon>Marasmiineae</taxon>
        <taxon>Omphalotaceae</taxon>
        <taxon>Marasmiellus</taxon>
    </lineage>
</organism>